<organism evidence="2 3">
    <name type="scientific">Trifolium medium</name>
    <dbReference type="NCBI Taxonomy" id="97028"/>
    <lineage>
        <taxon>Eukaryota</taxon>
        <taxon>Viridiplantae</taxon>
        <taxon>Streptophyta</taxon>
        <taxon>Embryophyta</taxon>
        <taxon>Tracheophyta</taxon>
        <taxon>Spermatophyta</taxon>
        <taxon>Magnoliopsida</taxon>
        <taxon>eudicotyledons</taxon>
        <taxon>Gunneridae</taxon>
        <taxon>Pentapetalae</taxon>
        <taxon>rosids</taxon>
        <taxon>fabids</taxon>
        <taxon>Fabales</taxon>
        <taxon>Fabaceae</taxon>
        <taxon>Papilionoideae</taxon>
        <taxon>50 kb inversion clade</taxon>
        <taxon>NPAAA clade</taxon>
        <taxon>Hologalegina</taxon>
        <taxon>IRL clade</taxon>
        <taxon>Trifolieae</taxon>
        <taxon>Trifolium</taxon>
    </lineage>
</organism>
<comment type="caution">
    <text evidence="2">The sequence shown here is derived from an EMBL/GenBank/DDBJ whole genome shotgun (WGS) entry which is preliminary data.</text>
</comment>
<proteinExistence type="predicted"/>
<accession>A0A392VCJ8</accession>
<evidence type="ECO:0000256" key="1">
    <source>
        <dbReference type="SAM" id="MobiDB-lite"/>
    </source>
</evidence>
<feature type="non-terminal residue" evidence="2">
    <location>
        <position position="1"/>
    </location>
</feature>
<dbReference type="EMBL" id="LXQA011131192">
    <property type="protein sequence ID" value="MCI86074.1"/>
    <property type="molecule type" value="Genomic_DNA"/>
</dbReference>
<feature type="non-terminal residue" evidence="2">
    <location>
        <position position="72"/>
    </location>
</feature>
<evidence type="ECO:0000313" key="3">
    <source>
        <dbReference type="Proteomes" id="UP000265520"/>
    </source>
</evidence>
<protein>
    <submittedName>
        <fullName evidence="2">Uncharacterized protein</fullName>
    </submittedName>
</protein>
<keyword evidence="3" id="KW-1185">Reference proteome</keyword>
<dbReference type="AlphaFoldDB" id="A0A392VCJ8"/>
<reference evidence="2 3" key="1">
    <citation type="journal article" date="2018" name="Front. Plant Sci.">
        <title>Red Clover (Trifolium pratense) and Zigzag Clover (T. medium) - A Picture of Genomic Similarities and Differences.</title>
        <authorList>
            <person name="Dluhosova J."/>
            <person name="Istvanek J."/>
            <person name="Nedelnik J."/>
            <person name="Repkova J."/>
        </authorList>
    </citation>
    <scope>NUCLEOTIDE SEQUENCE [LARGE SCALE GENOMIC DNA]</scope>
    <source>
        <strain evidence="3">cv. 10/8</strain>
        <tissue evidence="2">Leaf</tissue>
    </source>
</reference>
<evidence type="ECO:0000313" key="2">
    <source>
        <dbReference type="EMBL" id="MCI86074.1"/>
    </source>
</evidence>
<feature type="region of interest" description="Disordered" evidence="1">
    <location>
        <begin position="53"/>
        <end position="72"/>
    </location>
</feature>
<name>A0A392VCJ8_9FABA</name>
<dbReference type="Proteomes" id="UP000265520">
    <property type="component" value="Unassembled WGS sequence"/>
</dbReference>
<sequence length="72" mass="7554">PEESGTLDSGDSRDDGELGDFGLRLVSEVLGRSCMLQGGEHGGYTLVETQCEVESSDSGTKGRQSTLALGYL</sequence>